<evidence type="ECO:0000259" key="6">
    <source>
        <dbReference type="PROSITE" id="PS51272"/>
    </source>
</evidence>
<dbReference type="SMART" id="SM00028">
    <property type="entry name" value="TPR"/>
    <property type="match status" value="3"/>
</dbReference>
<dbReference type="SUPFAM" id="SSF48452">
    <property type="entry name" value="TPR-like"/>
    <property type="match status" value="1"/>
</dbReference>
<evidence type="ECO:0000313" key="8">
    <source>
        <dbReference type="Proteomes" id="UP000178606"/>
    </source>
</evidence>
<gene>
    <name evidence="7" type="ORF">A3F84_28825</name>
</gene>
<dbReference type="Pfam" id="PF00395">
    <property type="entry name" value="SLH"/>
    <property type="match status" value="2"/>
</dbReference>
<dbReference type="EMBL" id="MFKF01000053">
    <property type="protein sequence ID" value="OGG56027.1"/>
    <property type="molecule type" value="Genomic_DNA"/>
</dbReference>
<evidence type="ECO:0000256" key="4">
    <source>
        <dbReference type="SAM" id="MobiDB-lite"/>
    </source>
</evidence>
<dbReference type="PROSITE" id="PS51272">
    <property type="entry name" value="SLH"/>
    <property type="match status" value="1"/>
</dbReference>
<dbReference type="InterPro" id="IPR011990">
    <property type="entry name" value="TPR-like_helical_dom_sf"/>
</dbReference>
<reference evidence="7 8" key="1">
    <citation type="journal article" date="2016" name="Nat. Commun.">
        <title>Thousands of microbial genomes shed light on interconnected biogeochemical processes in an aquifer system.</title>
        <authorList>
            <person name="Anantharaman K."/>
            <person name="Brown C.T."/>
            <person name="Hug L.A."/>
            <person name="Sharon I."/>
            <person name="Castelle C.J."/>
            <person name="Probst A.J."/>
            <person name="Thomas B.C."/>
            <person name="Singh A."/>
            <person name="Wilkins M.J."/>
            <person name="Karaoz U."/>
            <person name="Brodie E.L."/>
            <person name="Williams K.H."/>
            <person name="Hubbard S.S."/>
            <person name="Banfield J.F."/>
        </authorList>
    </citation>
    <scope>NUCLEOTIDE SEQUENCE [LARGE SCALE GENOMIC DNA]</scope>
    <source>
        <strain evidence="8">RIFCSPLOWO2_12_FULL_64_10</strain>
    </source>
</reference>
<keyword evidence="5" id="KW-0732">Signal</keyword>
<keyword evidence="2 3" id="KW-0802">TPR repeat</keyword>
<dbReference type="Gene3D" id="1.25.40.10">
    <property type="entry name" value="Tetratricopeptide repeat domain"/>
    <property type="match status" value="2"/>
</dbReference>
<dbReference type="InterPro" id="IPR001119">
    <property type="entry name" value="SLH_dom"/>
</dbReference>
<comment type="caution">
    <text evidence="7">The sequence shown here is derived from an EMBL/GenBank/DDBJ whole genome shotgun (WGS) entry which is preliminary data.</text>
</comment>
<feature type="signal peptide" evidence="5">
    <location>
        <begin position="1"/>
        <end position="22"/>
    </location>
</feature>
<dbReference type="PROSITE" id="PS50005">
    <property type="entry name" value="TPR"/>
    <property type="match status" value="1"/>
</dbReference>
<evidence type="ECO:0000256" key="2">
    <source>
        <dbReference type="ARBA" id="ARBA00022803"/>
    </source>
</evidence>
<dbReference type="PANTHER" id="PTHR44943">
    <property type="entry name" value="CELLULOSE SYNTHASE OPERON PROTEIN C"/>
    <property type="match status" value="1"/>
</dbReference>
<name>A0A1F6D3U0_HANXR</name>
<feature type="domain" description="SLH" evidence="6">
    <location>
        <begin position="247"/>
        <end position="312"/>
    </location>
</feature>
<sequence>MVRRWIAGVALTALCVAYGAEAQQSALDTPEAHYRQGLRELEKGDTAGASEAFGRAQKLNPGYAGAYVGLALVALEQRKAAQAEEYLKAARKKDKKFVDIYIVEGRLLSRLRPGDDWLKKAMEQFEKAAKLDPGNDKIFYYQGETYKDALMLQEAETAYGKAVGLKGDLQDAASARLSLVQDIRRAVPGTNAGVRIGLVPALHRGELAALLADELKLKALIARRRPKAPDTSFQGYGATGATSPPASKPAPPPDIAGHWAKGWIEDVLSLEVAGLGIYPDGRFGPDDPVTRATFAQVVQGILLLVTGDQGLATKYVGETSRFTDVRPDAYYYNAAALCVDRGFLRSDKISGQFKPEAVVSGAEALLAIKDLKEGLAPR</sequence>
<proteinExistence type="predicted"/>
<feature type="repeat" description="TPR" evidence="3">
    <location>
        <begin position="30"/>
        <end position="63"/>
    </location>
</feature>
<evidence type="ECO:0000256" key="5">
    <source>
        <dbReference type="SAM" id="SignalP"/>
    </source>
</evidence>
<evidence type="ECO:0000256" key="3">
    <source>
        <dbReference type="PROSITE-ProRule" id="PRU00339"/>
    </source>
</evidence>
<evidence type="ECO:0000256" key="1">
    <source>
        <dbReference type="ARBA" id="ARBA00022737"/>
    </source>
</evidence>
<protein>
    <recommendedName>
        <fullName evidence="6">SLH domain-containing protein</fullName>
    </recommendedName>
</protein>
<accession>A0A1F6D3U0</accession>
<feature type="chain" id="PRO_5009523680" description="SLH domain-containing protein" evidence="5">
    <location>
        <begin position="23"/>
        <end position="378"/>
    </location>
</feature>
<dbReference type="AlphaFoldDB" id="A0A1F6D3U0"/>
<organism evidence="7 8">
    <name type="scientific">Handelsmanbacteria sp. (strain RIFCSPLOWO2_12_FULL_64_10)</name>
    <dbReference type="NCBI Taxonomy" id="1817868"/>
    <lineage>
        <taxon>Bacteria</taxon>
        <taxon>Candidatus Handelsmaniibacteriota</taxon>
    </lineage>
</organism>
<dbReference type="InterPro" id="IPR051685">
    <property type="entry name" value="Ycf3/AcsC/BcsC/TPR_MFPF"/>
</dbReference>
<dbReference type="PANTHER" id="PTHR44943:SF8">
    <property type="entry name" value="TPR REPEAT-CONTAINING PROTEIN MJ0263"/>
    <property type="match status" value="1"/>
</dbReference>
<dbReference type="InterPro" id="IPR019734">
    <property type="entry name" value="TPR_rpt"/>
</dbReference>
<dbReference type="Pfam" id="PF14559">
    <property type="entry name" value="TPR_19"/>
    <property type="match status" value="1"/>
</dbReference>
<dbReference type="Proteomes" id="UP000178606">
    <property type="component" value="Unassembled WGS sequence"/>
</dbReference>
<keyword evidence="1" id="KW-0677">Repeat</keyword>
<evidence type="ECO:0000313" key="7">
    <source>
        <dbReference type="EMBL" id="OGG56027.1"/>
    </source>
</evidence>
<feature type="region of interest" description="Disordered" evidence="4">
    <location>
        <begin position="228"/>
        <end position="254"/>
    </location>
</feature>